<dbReference type="RefSeq" id="WP_274129115.1">
    <property type="nucleotide sequence ID" value="NZ_JANCLL010000037.1"/>
</dbReference>
<keyword evidence="3" id="KW-1185">Reference proteome</keyword>
<comment type="caution">
    <text evidence="2">The sequence shown here is derived from an EMBL/GenBank/DDBJ whole genome shotgun (WGS) entry which is preliminary data.</text>
</comment>
<evidence type="ECO:0000259" key="1">
    <source>
        <dbReference type="Pfam" id="PF13460"/>
    </source>
</evidence>
<gene>
    <name evidence="2" type="ORF">NMG11_24630</name>
</gene>
<evidence type="ECO:0000313" key="3">
    <source>
        <dbReference type="Proteomes" id="UP001150614"/>
    </source>
</evidence>
<dbReference type="CDD" id="cd05243">
    <property type="entry name" value="SDR_a5"/>
    <property type="match status" value="1"/>
</dbReference>
<name>A0ABT5RMZ7_9PSED</name>
<protein>
    <submittedName>
        <fullName evidence="2">SDR family oxidoreductase</fullName>
    </submittedName>
</protein>
<accession>A0ABT5RMZ7</accession>
<dbReference type="Pfam" id="PF13460">
    <property type="entry name" value="NAD_binding_10"/>
    <property type="match status" value="1"/>
</dbReference>
<dbReference type="EMBL" id="JANCLL010000037">
    <property type="protein sequence ID" value="MDD1947010.1"/>
    <property type="molecule type" value="Genomic_DNA"/>
</dbReference>
<organism evidence="2 3">
    <name type="scientific">Pseudomonas carnis</name>
    <dbReference type="NCBI Taxonomy" id="2487355"/>
    <lineage>
        <taxon>Bacteria</taxon>
        <taxon>Pseudomonadati</taxon>
        <taxon>Pseudomonadota</taxon>
        <taxon>Gammaproteobacteria</taxon>
        <taxon>Pseudomonadales</taxon>
        <taxon>Pseudomonadaceae</taxon>
        <taxon>Pseudomonas</taxon>
    </lineage>
</organism>
<feature type="domain" description="NAD(P)-binding" evidence="1">
    <location>
        <begin position="8"/>
        <end position="192"/>
    </location>
</feature>
<dbReference type="InterPro" id="IPR036291">
    <property type="entry name" value="NAD(P)-bd_dom_sf"/>
</dbReference>
<dbReference type="PANTHER" id="PTHR15020">
    <property type="entry name" value="FLAVIN REDUCTASE-RELATED"/>
    <property type="match status" value="1"/>
</dbReference>
<dbReference type="Gene3D" id="3.40.50.720">
    <property type="entry name" value="NAD(P)-binding Rossmann-like Domain"/>
    <property type="match status" value="1"/>
</dbReference>
<dbReference type="Proteomes" id="UP001150614">
    <property type="component" value="Unassembled WGS sequence"/>
</dbReference>
<reference evidence="2" key="1">
    <citation type="submission" date="2022-07" db="EMBL/GenBank/DDBJ databases">
        <title>Draft genome of Pseudomonas carnis strain LP isolated from cheese.</title>
        <authorList>
            <person name="Wolfe B.E."/>
        </authorList>
    </citation>
    <scope>NUCLEOTIDE SEQUENCE</scope>
    <source>
        <strain evidence="2">LP</strain>
    </source>
</reference>
<sequence length="217" mass="23204">MAKVFVVGATGETGLRLCRQLVEAGHSAIGLHRRPEQAEVLRGIGAIPVLGDLVTSSTKELSELMLEADAVVFTAGANGGGNEMTDAVDGAGVTKASDAAAYAGVWRFLLVSAFPDAWREKRMPEDFEHYMFVKRQADVYLSHTELDWVILRPGTLLNEPGTGLIRTGLAIPYGEVSRDDVAATLVQLIETPSVNRLIIELTAGDTPVSEAVAKMAQ</sequence>
<evidence type="ECO:0000313" key="2">
    <source>
        <dbReference type="EMBL" id="MDD1947010.1"/>
    </source>
</evidence>
<proteinExistence type="predicted"/>
<dbReference type="PANTHER" id="PTHR15020:SF50">
    <property type="entry name" value="UPF0659 PROTEIN YMR090W"/>
    <property type="match status" value="1"/>
</dbReference>
<dbReference type="SUPFAM" id="SSF51735">
    <property type="entry name" value="NAD(P)-binding Rossmann-fold domains"/>
    <property type="match status" value="1"/>
</dbReference>
<dbReference type="InterPro" id="IPR016040">
    <property type="entry name" value="NAD(P)-bd_dom"/>
</dbReference>